<dbReference type="AlphaFoldDB" id="A0A3Q2QCA1"/>
<dbReference type="Proteomes" id="UP000265000">
    <property type="component" value="Unplaced"/>
</dbReference>
<dbReference type="InterPro" id="IPR017452">
    <property type="entry name" value="GPCR_Rhodpsn_7TM"/>
</dbReference>
<dbReference type="InterPro" id="IPR000826">
    <property type="entry name" value="Formyl_rcpt-rel"/>
</dbReference>
<dbReference type="PANTHER" id="PTHR24225">
    <property type="entry name" value="CHEMOTACTIC RECEPTOR"/>
    <property type="match status" value="1"/>
</dbReference>
<feature type="transmembrane region" description="Helical" evidence="11">
    <location>
        <begin position="27"/>
        <end position="54"/>
    </location>
</feature>
<evidence type="ECO:0000256" key="2">
    <source>
        <dbReference type="ARBA" id="ARBA00022500"/>
    </source>
</evidence>
<dbReference type="SUPFAM" id="SSF81321">
    <property type="entry name" value="Family A G protein-coupled receptor-like"/>
    <property type="match status" value="1"/>
</dbReference>
<dbReference type="GO" id="GO:0004875">
    <property type="term" value="F:complement receptor activity"/>
    <property type="evidence" value="ECO:0007669"/>
    <property type="project" value="TreeGrafter"/>
</dbReference>
<evidence type="ECO:0000256" key="6">
    <source>
        <dbReference type="ARBA" id="ARBA00023136"/>
    </source>
</evidence>
<keyword evidence="6 11" id="KW-0472">Membrane</keyword>
<dbReference type="PROSITE" id="PS50262">
    <property type="entry name" value="G_PROTEIN_RECEP_F1_2"/>
    <property type="match status" value="1"/>
</dbReference>
<organism evidence="13 14">
    <name type="scientific">Fundulus heteroclitus</name>
    <name type="common">Killifish</name>
    <name type="synonym">Mummichog</name>
    <dbReference type="NCBI Taxonomy" id="8078"/>
    <lineage>
        <taxon>Eukaryota</taxon>
        <taxon>Metazoa</taxon>
        <taxon>Chordata</taxon>
        <taxon>Craniata</taxon>
        <taxon>Vertebrata</taxon>
        <taxon>Euteleostomi</taxon>
        <taxon>Actinopterygii</taxon>
        <taxon>Neopterygii</taxon>
        <taxon>Teleostei</taxon>
        <taxon>Neoteleostei</taxon>
        <taxon>Acanthomorphata</taxon>
        <taxon>Ovalentaria</taxon>
        <taxon>Atherinomorphae</taxon>
        <taxon>Cyprinodontiformes</taxon>
        <taxon>Fundulidae</taxon>
        <taxon>Fundulus</taxon>
    </lineage>
</organism>
<dbReference type="GO" id="GO:0004930">
    <property type="term" value="F:G protein-coupled receptor activity"/>
    <property type="evidence" value="ECO:0007669"/>
    <property type="project" value="UniProtKB-KW"/>
</dbReference>
<dbReference type="PRINTS" id="PR00237">
    <property type="entry name" value="GPCRRHODOPSN"/>
</dbReference>
<keyword evidence="2" id="KW-0145">Chemotaxis</keyword>
<dbReference type="GO" id="GO:0007200">
    <property type="term" value="P:phospholipase C-activating G protein-coupled receptor signaling pathway"/>
    <property type="evidence" value="ECO:0007669"/>
    <property type="project" value="TreeGrafter"/>
</dbReference>
<dbReference type="GeneTree" id="ENSGT01020000230438"/>
<protein>
    <submittedName>
        <fullName evidence="13">Formyl peptide receptor 1</fullName>
    </submittedName>
</protein>
<evidence type="ECO:0000256" key="1">
    <source>
        <dbReference type="ARBA" id="ARBA00004141"/>
    </source>
</evidence>
<dbReference type="GeneID" id="105932647"/>
<dbReference type="GO" id="GO:0006935">
    <property type="term" value="P:chemotaxis"/>
    <property type="evidence" value="ECO:0007669"/>
    <property type="project" value="UniProtKB-KW"/>
</dbReference>
<reference evidence="13" key="2">
    <citation type="submission" date="2025-09" db="UniProtKB">
        <authorList>
            <consortium name="Ensembl"/>
        </authorList>
    </citation>
    <scope>IDENTIFICATION</scope>
</reference>
<evidence type="ECO:0000259" key="12">
    <source>
        <dbReference type="PROSITE" id="PS50262"/>
    </source>
</evidence>
<evidence type="ECO:0000256" key="10">
    <source>
        <dbReference type="ARBA" id="ARBA00025736"/>
    </source>
</evidence>
<dbReference type="Pfam" id="PF00001">
    <property type="entry name" value="7tm_1"/>
    <property type="match status" value="1"/>
</dbReference>
<feature type="transmembrane region" description="Helical" evidence="11">
    <location>
        <begin position="111"/>
        <end position="136"/>
    </location>
</feature>
<evidence type="ECO:0000256" key="7">
    <source>
        <dbReference type="ARBA" id="ARBA00023157"/>
    </source>
</evidence>
<feature type="transmembrane region" description="Helical" evidence="11">
    <location>
        <begin position="289"/>
        <end position="312"/>
    </location>
</feature>
<keyword evidence="4 11" id="KW-1133">Transmembrane helix</keyword>
<keyword evidence="5" id="KW-0297">G-protein coupled receptor</keyword>
<accession>A0A3Q2QCA1</accession>
<dbReference type="GO" id="GO:0007204">
    <property type="term" value="P:positive regulation of cytosolic calcium ion concentration"/>
    <property type="evidence" value="ECO:0007669"/>
    <property type="project" value="TreeGrafter"/>
</dbReference>
<dbReference type="Gene3D" id="1.20.1070.10">
    <property type="entry name" value="Rhodopsin 7-helix transmembrane proteins"/>
    <property type="match status" value="1"/>
</dbReference>
<evidence type="ECO:0000256" key="3">
    <source>
        <dbReference type="ARBA" id="ARBA00022692"/>
    </source>
</evidence>
<dbReference type="STRING" id="8078.ENSFHEP00000024184"/>
<proteinExistence type="inferred from homology"/>
<evidence type="ECO:0000313" key="13">
    <source>
        <dbReference type="Ensembl" id="ENSFHEP00000024184.1"/>
    </source>
</evidence>
<keyword evidence="7" id="KW-1015">Disulfide bond</keyword>
<dbReference type="PANTHER" id="PTHR24225:SF68">
    <property type="entry name" value="C3A ANAPHYLATOXIN CHEMOTACTIC RECEPTOR-LIKE-RELATED"/>
    <property type="match status" value="1"/>
</dbReference>
<feature type="transmembrane region" description="Helical" evidence="11">
    <location>
        <begin position="206"/>
        <end position="228"/>
    </location>
</feature>
<keyword evidence="9" id="KW-0807">Transducer</keyword>
<evidence type="ECO:0000313" key="14">
    <source>
        <dbReference type="Proteomes" id="UP000265000"/>
    </source>
</evidence>
<evidence type="ECO:0000256" key="4">
    <source>
        <dbReference type="ARBA" id="ARBA00022989"/>
    </source>
</evidence>
<dbReference type="GO" id="GO:0005886">
    <property type="term" value="C:plasma membrane"/>
    <property type="evidence" value="ECO:0007669"/>
    <property type="project" value="TreeGrafter"/>
</dbReference>
<evidence type="ECO:0000256" key="8">
    <source>
        <dbReference type="ARBA" id="ARBA00023170"/>
    </source>
</evidence>
<dbReference type="Ensembl" id="ENSFHET00000008446.1">
    <property type="protein sequence ID" value="ENSFHEP00000024184.1"/>
    <property type="gene ID" value="ENSFHEG00000005586.1"/>
</dbReference>
<keyword evidence="3 11" id="KW-0812">Transmembrane</keyword>
<feature type="transmembrane region" description="Helical" evidence="11">
    <location>
        <begin position="66"/>
        <end position="91"/>
    </location>
</feature>
<evidence type="ECO:0000256" key="9">
    <source>
        <dbReference type="ARBA" id="ARBA00023224"/>
    </source>
</evidence>
<evidence type="ECO:0000256" key="11">
    <source>
        <dbReference type="SAM" id="Phobius"/>
    </source>
</evidence>
<feature type="transmembrane region" description="Helical" evidence="11">
    <location>
        <begin position="248"/>
        <end position="269"/>
    </location>
</feature>
<evidence type="ECO:0000256" key="5">
    <source>
        <dbReference type="ARBA" id="ARBA00023040"/>
    </source>
</evidence>
<dbReference type="InterPro" id="IPR000276">
    <property type="entry name" value="GPCR_Rhodpsn"/>
</dbReference>
<dbReference type="GO" id="GO:0006954">
    <property type="term" value="P:inflammatory response"/>
    <property type="evidence" value="ECO:0007669"/>
    <property type="project" value="TreeGrafter"/>
</dbReference>
<keyword evidence="14" id="KW-1185">Reference proteome</keyword>
<comment type="similarity">
    <text evidence="10">Belongs to the chemokine-like receptor (CMKLR) family.</text>
</comment>
<dbReference type="PRINTS" id="PR00526">
    <property type="entry name" value="FMETLEUPHER"/>
</dbReference>
<sequence>METNTSIHHNTTVNPIPSSDNLAKLRYSLHIMSLCVYGVACVLGMLGNGAVIWVTGFRMKKTVNTVWFLNLAVADFLFTAFLPFAITYQALNFNWVFGKFMCKLNSTVNFLNLFASVYTLVAISIDRLVSVVWPIWAQLHRSVRKASYMCLSVWALSLSLSLPYFVFRDTEDVQGSVICYNNFAFSNNYSNPSVIQLVNFRHRALLITRLLMGFIVPYSVIITCYGIIIHRLRSNPILAKQSSRSFKIIAAIIITFFLCWVPFHIFSIIELLRFHPSNQGNALLHVITIGMPFATSLAFVNSCLNPILYVFIGQDFKNKVCNSILKVLETAFHEDDTKTCSKSVSTSESNKSHQGTAV</sequence>
<reference evidence="13" key="1">
    <citation type="submission" date="2025-08" db="UniProtKB">
        <authorList>
            <consortium name="Ensembl"/>
        </authorList>
    </citation>
    <scope>IDENTIFICATION</scope>
</reference>
<name>A0A3Q2QCA1_FUNHE</name>
<comment type="subcellular location">
    <subcellularLocation>
        <location evidence="1">Membrane</location>
        <topology evidence="1">Multi-pass membrane protein</topology>
    </subcellularLocation>
</comment>
<dbReference type="FunFam" id="1.20.1070.10:FF:000034">
    <property type="entry name" value="G-protein coupled receptor 1"/>
    <property type="match status" value="1"/>
</dbReference>
<feature type="transmembrane region" description="Helical" evidence="11">
    <location>
        <begin position="148"/>
        <end position="167"/>
    </location>
</feature>
<feature type="domain" description="G-protein coupled receptors family 1 profile" evidence="12">
    <location>
        <begin position="47"/>
        <end position="309"/>
    </location>
</feature>
<keyword evidence="8" id="KW-0675">Receptor</keyword>
<dbReference type="OrthoDB" id="6088892at2759"/>